<feature type="compositionally biased region" description="Basic and acidic residues" evidence="1">
    <location>
        <begin position="154"/>
        <end position="165"/>
    </location>
</feature>
<organism evidence="2 3">
    <name type="scientific">Arachis hypogaea</name>
    <name type="common">Peanut</name>
    <dbReference type="NCBI Taxonomy" id="3818"/>
    <lineage>
        <taxon>Eukaryota</taxon>
        <taxon>Viridiplantae</taxon>
        <taxon>Streptophyta</taxon>
        <taxon>Embryophyta</taxon>
        <taxon>Tracheophyta</taxon>
        <taxon>Spermatophyta</taxon>
        <taxon>Magnoliopsida</taxon>
        <taxon>eudicotyledons</taxon>
        <taxon>Gunneridae</taxon>
        <taxon>Pentapetalae</taxon>
        <taxon>rosids</taxon>
        <taxon>fabids</taxon>
        <taxon>Fabales</taxon>
        <taxon>Fabaceae</taxon>
        <taxon>Papilionoideae</taxon>
        <taxon>50 kb inversion clade</taxon>
        <taxon>dalbergioids sensu lato</taxon>
        <taxon>Dalbergieae</taxon>
        <taxon>Pterocarpus clade</taxon>
        <taxon>Arachis</taxon>
    </lineage>
</organism>
<gene>
    <name evidence="2" type="ORF">Ahy_A09g045863</name>
</gene>
<dbReference type="Proteomes" id="UP000289738">
    <property type="component" value="Chromosome A09"/>
</dbReference>
<feature type="region of interest" description="Disordered" evidence="1">
    <location>
        <begin position="142"/>
        <end position="167"/>
    </location>
</feature>
<dbReference type="GO" id="GO:0141166">
    <property type="term" value="P:chromosomal 5-methylcytosine DNA demethylation pathway"/>
    <property type="evidence" value="ECO:0007669"/>
    <property type="project" value="InterPro"/>
</dbReference>
<dbReference type="PANTHER" id="PTHR46213:SF26">
    <property type="entry name" value="HHH-GPD BASE EXCISION DNA REPAIR FAMILY PROTEIN"/>
    <property type="match status" value="1"/>
</dbReference>
<reference evidence="2 3" key="1">
    <citation type="submission" date="2019-01" db="EMBL/GenBank/DDBJ databases">
        <title>Sequencing of cultivated peanut Arachis hypogaea provides insights into genome evolution and oil improvement.</title>
        <authorList>
            <person name="Chen X."/>
        </authorList>
    </citation>
    <scope>NUCLEOTIDE SEQUENCE [LARGE SCALE GENOMIC DNA]</scope>
    <source>
        <strain evidence="3">cv. Fuhuasheng</strain>
        <tissue evidence="2">Leaves</tissue>
    </source>
</reference>
<sequence>MSCIGSVTEGGMKNIVSENSKARGKTVSSDLPALDSHINYNRTVNNTENLQGTSFVGCSQIASLSMNMKKNNPMVEFDVACTPIKMDAIQVESTPQSKQKRRNHHPKIIVEGKPKRTRKPVEEKNVQLKENSIGKRKYVRRKEINKTPTTPAEETIKDLTPESTKKKSCKRTLFNRFASTENATADKDREVGDITFMKKASKSLRGRKKSEDSQPVKRKYIRKKTSYEECTPTAEGTTSCDKEAQDPSQSNSPETQPIEKTNKKRPTKSYPIEATLGFIIGGPNTRSRSSKKYKEESSIGGQNSNACINQRSDMMNIVIVMILPHSKE</sequence>
<dbReference type="InterPro" id="IPR044811">
    <property type="entry name" value="DME/ROS1"/>
</dbReference>
<proteinExistence type="predicted"/>
<keyword evidence="3" id="KW-1185">Reference proteome</keyword>
<name>A0A445BNA9_ARAHY</name>
<dbReference type="EMBL" id="SDMP01000009">
    <property type="protein sequence ID" value="RYR40170.1"/>
    <property type="molecule type" value="Genomic_DNA"/>
</dbReference>
<dbReference type="AlphaFoldDB" id="A0A445BNA9"/>
<feature type="compositionally biased region" description="Polar residues" evidence="1">
    <location>
        <begin position="246"/>
        <end position="259"/>
    </location>
</feature>
<protein>
    <submittedName>
        <fullName evidence="2">Uncharacterized protein</fullName>
    </submittedName>
</protein>
<dbReference type="PANTHER" id="PTHR46213">
    <property type="entry name" value="TRANSCRIPTIONAL ACTIVATOR DEMETER"/>
    <property type="match status" value="1"/>
</dbReference>
<comment type="caution">
    <text evidence="2">The sequence shown here is derived from an EMBL/GenBank/DDBJ whole genome shotgun (WGS) entry which is preliminary data.</text>
</comment>
<evidence type="ECO:0000313" key="2">
    <source>
        <dbReference type="EMBL" id="RYR40170.1"/>
    </source>
</evidence>
<evidence type="ECO:0000313" key="3">
    <source>
        <dbReference type="Proteomes" id="UP000289738"/>
    </source>
</evidence>
<dbReference type="GO" id="GO:0035514">
    <property type="term" value="F:DNA demethylase activity"/>
    <property type="evidence" value="ECO:0007669"/>
    <property type="project" value="InterPro"/>
</dbReference>
<accession>A0A445BNA9</accession>
<evidence type="ECO:0000256" key="1">
    <source>
        <dbReference type="SAM" id="MobiDB-lite"/>
    </source>
</evidence>
<feature type="region of interest" description="Disordered" evidence="1">
    <location>
        <begin position="201"/>
        <end position="306"/>
    </location>
</feature>
<dbReference type="GO" id="GO:0019104">
    <property type="term" value="F:DNA N-glycosylase activity"/>
    <property type="evidence" value="ECO:0007669"/>
    <property type="project" value="InterPro"/>
</dbReference>